<organism evidence="7 8">
    <name type="scientific">Muribaculum gordoncarteri</name>
    <dbReference type="NCBI Taxonomy" id="2530390"/>
    <lineage>
        <taxon>Bacteria</taxon>
        <taxon>Pseudomonadati</taxon>
        <taxon>Bacteroidota</taxon>
        <taxon>Bacteroidia</taxon>
        <taxon>Bacteroidales</taxon>
        <taxon>Muribaculaceae</taxon>
        <taxon>Muribaculum</taxon>
    </lineage>
</organism>
<feature type="domain" description="Nitroreductase" evidence="6">
    <location>
        <begin position="8"/>
        <end position="58"/>
    </location>
</feature>
<dbReference type="SUPFAM" id="SSF55469">
    <property type="entry name" value="FMN-dependent nitroreductase-like"/>
    <property type="match status" value="1"/>
</dbReference>
<keyword evidence="4" id="KW-0288">FMN</keyword>
<evidence type="ECO:0000256" key="5">
    <source>
        <dbReference type="ARBA" id="ARBA00023002"/>
    </source>
</evidence>
<dbReference type="Pfam" id="PF00881">
    <property type="entry name" value="Nitroreductase"/>
    <property type="match status" value="2"/>
</dbReference>
<sequence>MKDFHDLIVNRRSIRRYTPEEISPEDVKTILEAALMAPTSKSSRAWHFVVVEDSKQLELLSKCKVSGAGPVAGCALAIVVAVDAKITEPWIEDASIAATYIQLQAEDLGLGSCWIQVKGRFTETDLESEVYVQNLLEMPDSIIPVCIITLGHKAEERKPQAVDKLQWEKVHIGTWTER</sequence>
<comment type="similarity">
    <text evidence="2">Belongs to the nitroreductase family.</text>
</comment>
<feature type="domain" description="Nitroreductase" evidence="6">
    <location>
        <begin position="92"/>
        <end position="152"/>
    </location>
</feature>
<keyword evidence="5" id="KW-0560">Oxidoreductase</keyword>
<dbReference type="InterPro" id="IPR000415">
    <property type="entry name" value="Nitroreductase-like"/>
</dbReference>
<dbReference type="PANTHER" id="PTHR43673">
    <property type="entry name" value="NAD(P)H NITROREDUCTASE YDGI-RELATED"/>
    <property type="match status" value="1"/>
</dbReference>
<dbReference type="OrthoDB" id="9809288at2"/>
<keyword evidence="8" id="KW-1185">Reference proteome</keyword>
<protein>
    <submittedName>
        <fullName evidence="7">NAD(P)H nitroreductase</fullName>
    </submittedName>
</protein>
<dbReference type="AlphaFoldDB" id="A0A4V1D1P3"/>
<gene>
    <name evidence="7" type="ORF">E7746_08450</name>
</gene>
<evidence type="ECO:0000313" key="7">
    <source>
        <dbReference type="EMBL" id="QCD35907.1"/>
    </source>
</evidence>
<dbReference type="Gene3D" id="3.40.109.10">
    <property type="entry name" value="NADH Oxidase"/>
    <property type="match status" value="1"/>
</dbReference>
<evidence type="ECO:0000313" key="8">
    <source>
        <dbReference type="Proteomes" id="UP000297031"/>
    </source>
</evidence>
<evidence type="ECO:0000256" key="1">
    <source>
        <dbReference type="ARBA" id="ARBA00001917"/>
    </source>
</evidence>
<dbReference type="CDD" id="cd02151">
    <property type="entry name" value="nitroreductase"/>
    <property type="match status" value="1"/>
</dbReference>
<name>A0A4V1D1P3_9BACT</name>
<keyword evidence="3" id="KW-0285">Flavoprotein</keyword>
<dbReference type="PANTHER" id="PTHR43673:SF2">
    <property type="entry name" value="NITROREDUCTASE"/>
    <property type="match status" value="1"/>
</dbReference>
<dbReference type="KEGG" id="mgod:E7746_08450"/>
<dbReference type="EMBL" id="CP039393">
    <property type="protein sequence ID" value="QCD35907.1"/>
    <property type="molecule type" value="Genomic_DNA"/>
</dbReference>
<dbReference type="GO" id="GO:0016491">
    <property type="term" value="F:oxidoreductase activity"/>
    <property type="evidence" value="ECO:0007669"/>
    <property type="project" value="UniProtKB-KW"/>
</dbReference>
<evidence type="ECO:0000256" key="2">
    <source>
        <dbReference type="ARBA" id="ARBA00007118"/>
    </source>
</evidence>
<dbReference type="Proteomes" id="UP000297031">
    <property type="component" value="Chromosome"/>
</dbReference>
<evidence type="ECO:0000259" key="6">
    <source>
        <dbReference type="Pfam" id="PF00881"/>
    </source>
</evidence>
<dbReference type="InterPro" id="IPR029479">
    <property type="entry name" value="Nitroreductase"/>
</dbReference>
<evidence type="ECO:0000256" key="4">
    <source>
        <dbReference type="ARBA" id="ARBA00022643"/>
    </source>
</evidence>
<reference evidence="7 8" key="1">
    <citation type="submission" date="2019-02" db="EMBL/GenBank/DDBJ databases">
        <title>Isolation and identification of novel species under the genus Muribaculum.</title>
        <authorList>
            <person name="Miyake S."/>
            <person name="Ding Y."/>
            <person name="Low A."/>
            <person name="Soh M."/>
            <person name="Seedorf H."/>
        </authorList>
    </citation>
    <scope>NUCLEOTIDE SEQUENCE [LARGE SCALE GENOMIC DNA]</scope>
    <source>
        <strain evidence="7 8">TLL-A4</strain>
    </source>
</reference>
<proteinExistence type="inferred from homology"/>
<dbReference type="RefSeq" id="WP_123396471.1">
    <property type="nucleotide sequence ID" value="NZ_CANQMU010000026.1"/>
</dbReference>
<evidence type="ECO:0000256" key="3">
    <source>
        <dbReference type="ARBA" id="ARBA00022630"/>
    </source>
</evidence>
<comment type="cofactor">
    <cofactor evidence="1">
        <name>FMN</name>
        <dbReference type="ChEBI" id="CHEBI:58210"/>
    </cofactor>
</comment>
<accession>A0A4V1D1P3</accession>